<evidence type="ECO:0000256" key="1">
    <source>
        <dbReference type="ARBA" id="ARBA00009995"/>
    </source>
</evidence>
<comment type="similarity">
    <text evidence="1">Belongs to the UDP-glycosyltransferase family.</text>
</comment>
<dbReference type="GO" id="GO:0080043">
    <property type="term" value="F:quercetin 3-O-glucosyltransferase activity"/>
    <property type="evidence" value="ECO:0007669"/>
    <property type="project" value="TreeGrafter"/>
</dbReference>
<dbReference type="AlphaFoldDB" id="A0AAP0G5L7"/>
<evidence type="ECO:0000313" key="2">
    <source>
        <dbReference type="EMBL" id="KAK8938743.1"/>
    </source>
</evidence>
<dbReference type="PANTHER" id="PTHR11926">
    <property type="entry name" value="GLUCOSYL/GLUCURONOSYL TRANSFERASES"/>
    <property type="match status" value="1"/>
</dbReference>
<protein>
    <submittedName>
        <fullName evidence="2">UDP-glycosyltransferase 85A5</fullName>
    </submittedName>
</protein>
<dbReference type="Proteomes" id="UP001418222">
    <property type="component" value="Unassembled WGS sequence"/>
</dbReference>
<organism evidence="2 3">
    <name type="scientific">Platanthera zijinensis</name>
    <dbReference type="NCBI Taxonomy" id="2320716"/>
    <lineage>
        <taxon>Eukaryota</taxon>
        <taxon>Viridiplantae</taxon>
        <taxon>Streptophyta</taxon>
        <taxon>Embryophyta</taxon>
        <taxon>Tracheophyta</taxon>
        <taxon>Spermatophyta</taxon>
        <taxon>Magnoliopsida</taxon>
        <taxon>Liliopsida</taxon>
        <taxon>Asparagales</taxon>
        <taxon>Orchidaceae</taxon>
        <taxon>Orchidoideae</taxon>
        <taxon>Orchideae</taxon>
        <taxon>Orchidinae</taxon>
        <taxon>Platanthera</taxon>
    </lineage>
</organism>
<evidence type="ECO:0000313" key="3">
    <source>
        <dbReference type="Proteomes" id="UP001418222"/>
    </source>
</evidence>
<keyword evidence="3" id="KW-1185">Reference proteome</keyword>
<comment type="caution">
    <text evidence="2">The sequence shown here is derived from an EMBL/GenBank/DDBJ whole genome shotgun (WGS) entry which is preliminary data.</text>
</comment>
<reference evidence="2 3" key="1">
    <citation type="journal article" date="2022" name="Nat. Plants">
        <title>Genomes of leafy and leafless Platanthera orchids illuminate the evolution of mycoheterotrophy.</title>
        <authorList>
            <person name="Li M.H."/>
            <person name="Liu K.W."/>
            <person name="Li Z."/>
            <person name="Lu H.C."/>
            <person name="Ye Q.L."/>
            <person name="Zhang D."/>
            <person name="Wang J.Y."/>
            <person name="Li Y.F."/>
            <person name="Zhong Z.M."/>
            <person name="Liu X."/>
            <person name="Yu X."/>
            <person name="Liu D.K."/>
            <person name="Tu X.D."/>
            <person name="Liu B."/>
            <person name="Hao Y."/>
            <person name="Liao X.Y."/>
            <person name="Jiang Y.T."/>
            <person name="Sun W.H."/>
            <person name="Chen J."/>
            <person name="Chen Y.Q."/>
            <person name="Ai Y."/>
            <person name="Zhai J.W."/>
            <person name="Wu S.S."/>
            <person name="Zhou Z."/>
            <person name="Hsiao Y.Y."/>
            <person name="Wu W.L."/>
            <person name="Chen Y.Y."/>
            <person name="Lin Y.F."/>
            <person name="Hsu J.L."/>
            <person name="Li C.Y."/>
            <person name="Wang Z.W."/>
            <person name="Zhao X."/>
            <person name="Zhong W.Y."/>
            <person name="Ma X.K."/>
            <person name="Ma L."/>
            <person name="Huang J."/>
            <person name="Chen G.Z."/>
            <person name="Huang M.Z."/>
            <person name="Huang L."/>
            <person name="Peng D.H."/>
            <person name="Luo Y.B."/>
            <person name="Zou S.Q."/>
            <person name="Chen S.P."/>
            <person name="Lan S."/>
            <person name="Tsai W.C."/>
            <person name="Van de Peer Y."/>
            <person name="Liu Z.J."/>
        </authorList>
    </citation>
    <scope>NUCLEOTIDE SEQUENCE [LARGE SCALE GENOMIC DNA]</scope>
    <source>
        <strain evidence="2">Lor287</strain>
    </source>
</reference>
<dbReference type="Gene3D" id="3.40.50.2000">
    <property type="entry name" value="Glycogen Phosphorylase B"/>
    <property type="match status" value="2"/>
</dbReference>
<gene>
    <name evidence="2" type="primary">UGT85A5</name>
    <name evidence="2" type="ORF">KSP39_PZI011664</name>
</gene>
<accession>A0AAP0G5L7</accession>
<proteinExistence type="inferred from homology"/>
<dbReference type="PANTHER" id="PTHR11926:SF774">
    <property type="entry name" value="UDP-GLYCOSYLTRANSFERASE 85A1-RELATED"/>
    <property type="match status" value="1"/>
</dbReference>
<name>A0AAP0G5L7_9ASPA</name>
<sequence length="137" mass="15982">MLNYDDNEAQNARIVRTLILNTFDPLEIHVLRAHASIFPKLYPIGFLPLVLSGQFPTEAASICSNLWKEDITCLQWLYALELSSVMYVNFRSITVLIFIQLPEFAWGLKSSDFPFLRILRLDLVRQGRRRWQKLPTI</sequence>
<dbReference type="GO" id="GO:0080044">
    <property type="term" value="F:quercetin 7-O-glucosyltransferase activity"/>
    <property type="evidence" value="ECO:0007669"/>
    <property type="project" value="TreeGrafter"/>
</dbReference>
<dbReference type="SUPFAM" id="SSF53756">
    <property type="entry name" value="UDP-Glycosyltransferase/glycogen phosphorylase"/>
    <property type="match status" value="1"/>
</dbReference>
<dbReference type="EMBL" id="JBBWWQ010000009">
    <property type="protein sequence ID" value="KAK8938743.1"/>
    <property type="molecule type" value="Genomic_DNA"/>
</dbReference>